<accession>A0A139IEM0</accession>
<reference evidence="2 3" key="1">
    <citation type="submission" date="2015-07" db="EMBL/GenBank/DDBJ databases">
        <title>Comparative genomics of the Sigatoka disease complex on banana suggests a link between parallel evolutionary changes in Pseudocercospora fijiensis and Pseudocercospora eumusae and increased virulence on the banana host.</title>
        <authorList>
            <person name="Chang T.-C."/>
            <person name="Salvucci A."/>
            <person name="Crous P.W."/>
            <person name="Stergiopoulos I."/>
        </authorList>
    </citation>
    <scope>NUCLEOTIDE SEQUENCE [LARGE SCALE GENOMIC DNA]</scope>
    <source>
        <strain evidence="2 3">CBS 116634</strain>
    </source>
</reference>
<dbReference type="Proteomes" id="UP000073492">
    <property type="component" value="Unassembled WGS sequence"/>
</dbReference>
<evidence type="ECO:0000313" key="2">
    <source>
        <dbReference type="EMBL" id="KXT13217.1"/>
    </source>
</evidence>
<gene>
    <name evidence="2" type="ORF">AC579_2597</name>
</gene>
<organism evidence="2 3">
    <name type="scientific">Pseudocercospora musae</name>
    <dbReference type="NCBI Taxonomy" id="113226"/>
    <lineage>
        <taxon>Eukaryota</taxon>
        <taxon>Fungi</taxon>
        <taxon>Dikarya</taxon>
        <taxon>Ascomycota</taxon>
        <taxon>Pezizomycotina</taxon>
        <taxon>Dothideomycetes</taxon>
        <taxon>Dothideomycetidae</taxon>
        <taxon>Mycosphaerellales</taxon>
        <taxon>Mycosphaerellaceae</taxon>
        <taxon>Pseudocercospora</taxon>
    </lineage>
</organism>
<protein>
    <submittedName>
        <fullName evidence="2">Uncharacterized protein</fullName>
    </submittedName>
</protein>
<keyword evidence="3" id="KW-1185">Reference proteome</keyword>
<sequence length="86" mass="9386">MGLTTKRDICSSTGGRPTSLPRQEATLSPSLNQSFQTIDLETASTEHQTSRGLLSHKINGYFPFHDLIGLNPAGIMIQLRQQACLS</sequence>
<comment type="caution">
    <text evidence="2">The sequence shown here is derived from an EMBL/GenBank/DDBJ whole genome shotgun (WGS) entry which is preliminary data.</text>
</comment>
<proteinExistence type="predicted"/>
<feature type="region of interest" description="Disordered" evidence="1">
    <location>
        <begin position="1"/>
        <end position="28"/>
    </location>
</feature>
<evidence type="ECO:0000256" key="1">
    <source>
        <dbReference type="SAM" id="MobiDB-lite"/>
    </source>
</evidence>
<dbReference type="EMBL" id="LFZO01000125">
    <property type="protein sequence ID" value="KXT13217.1"/>
    <property type="molecule type" value="Genomic_DNA"/>
</dbReference>
<evidence type="ECO:0000313" key="3">
    <source>
        <dbReference type="Proteomes" id="UP000073492"/>
    </source>
</evidence>
<dbReference type="AlphaFoldDB" id="A0A139IEM0"/>
<name>A0A139IEM0_9PEZI</name>